<dbReference type="Proteomes" id="UP001620262">
    <property type="component" value="Unassembled WGS sequence"/>
</dbReference>
<sequence length="80" mass="8662">MNINIEKTTKLNKVKIALIVAALILLASISYFAVQPAVPQLNASTLNVVTVQQGDIDIMTPVYGQYASRYERLISAPAVS</sequence>
<reference evidence="1 2" key="1">
    <citation type="submission" date="2024-11" db="EMBL/GenBank/DDBJ databases">
        <title>The Natural Products Discovery Center: Release of the First 8490 Sequenced Strains for Exploring Actinobacteria Biosynthetic Diversity.</title>
        <authorList>
            <person name="Kalkreuter E."/>
            <person name="Kautsar S.A."/>
            <person name="Yang D."/>
            <person name="Bader C.D."/>
            <person name="Teijaro C.N."/>
            <person name="Fluegel L."/>
            <person name="Davis C.M."/>
            <person name="Simpson J.R."/>
            <person name="Lauterbach L."/>
            <person name="Steele A.D."/>
            <person name="Gui C."/>
            <person name="Meng S."/>
            <person name="Li G."/>
            <person name="Viehrig K."/>
            <person name="Ye F."/>
            <person name="Su P."/>
            <person name="Kiefer A.F."/>
            <person name="Nichols A."/>
            <person name="Cepeda A.J."/>
            <person name="Yan W."/>
            <person name="Fan B."/>
            <person name="Jiang Y."/>
            <person name="Adhikari A."/>
            <person name="Zheng C.-J."/>
            <person name="Schuster L."/>
            <person name="Cowan T.M."/>
            <person name="Smanski M.J."/>
            <person name="Chevrette M.G."/>
            <person name="De Carvalho L.P.S."/>
            <person name="Shen B."/>
        </authorList>
    </citation>
    <scope>NUCLEOTIDE SEQUENCE [LARGE SCALE GENOMIC DNA]</scope>
    <source>
        <strain evidence="1 2">NPDC078403</strain>
    </source>
</reference>
<proteinExistence type="predicted"/>
<gene>
    <name evidence="1" type="ORF">ACI2JU_03145</name>
</gene>
<organism evidence="1 2">
    <name type="scientific">Pseudoalteromonas rhizosphaerae</name>
    <dbReference type="NCBI Taxonomy" id="2518973"/>
    <lineage>
        <taxon>Bacteria</taxon>
        <taxon>Pseudomonadati</taxon>
        <taxon>Pseudomonadota</taxon>
        <taxon>Gammaproteobacteria</taxon>
        <taxon>Alteromonadales</taxon>
        <taxon>Pseudoalteromonadaceae</taxon>
        <taxon>Pseudoalteromonas</taxon>
    </lineage>
</organism>
<dbReference type="RefSeq" id="WP_182717521.1">
    <property type="nucleotide sequence ID" value="NZ_JBJDOT010000003.1"/>
</dbReference>
<evidence type="ECO:0000313" key="2">
    <source>
        <dbReference type="Proteomes" id="UP001620262"/>
    </source>
</evidence>
<accession>A0ABW8KUF3</accession>
<protein>
    <recommendedName>
        <fullName evidence="3">Efflux transporter periplasmic adaptor subunit</fullName>
    </recommendedName>
</protein>
<evidence type="ECO:0008006" key="3">
    <source>
        <dbReference type="Google" id="ProtNLM"/>
    </source>
</evidence>
<dbReference type="EMBL" id="JBJDOT010000003">
    <property type="protein sequence ID" value="MFK3862868.1"/>
    <property type="molecule type" value="Genomic_DNA"/>
</dbReference>
<comment type="caution">
    <text evidence="1">The sequence shown here is derived from an EMBL/GenBank/DDBJ whole genome shotgun (WGS) entry which is preliminary data.</text>
</comment>
<evidence type="ECO:0000313" key="1">
    <source>
        <dbReference type="EMBL" id="MFK3862868.1"/>
    </source>
</evidence>
<keyword evidence="2" id="KW-1185">Reference proteome</keyword>
<name>A0ABW8KUF3_9GAMM</name>